<feature type="transmembrane region" description="Helical" evidence="7">
    <location>
        <begin position="100"/>
        <end position="120"/>
    </location>
</feature>
<dbReference type="PATRIC" id="fig|1345697.3.peg.3119"/>
<gene>
    <name evidence="9" type="ORF">M493_15890</name>
</gene>
<evidence type="ECO:0000256" key="4">
    <source>
        <dbReference type="ARBA" id="ARBA00022692"/>
    </source>
</evidence>
<organism evidence="9 10">
    <name type="scientific">Geobacillus genomosp. 3</name>
    <dbReference type="NCBI Taxonomy" id="1921421"/>
    <lineage>
        <taxon>Bacteria</taxon>
        <taxon>Bacillati</taxon>
        <taxon>Bacillota</taxon>
        <taxon>Bacilli</taxon>
        <taxon>Bacillales</taxon>
        <taxon>Anoxybacillaceae</taxon>
        <taxon>Geobacillus</taxon>
    </lineage>
</organism>
<keyword evidence="3" id="KW-1003">Cell membrane</keyword>
<keyword evidence="10" id="KW-1185">Reference proteome</keyword>
<dbReference type="AlphaFoldDB" id="S5Z2X1"/>
<dbReference type="FunFam" id="1.10.3720.10:FF:000003">
    <property type="entry name" value="Aliphatic sulfonate ABC transporter permease"/>
    <property type="match status" value="1"/>
</dbReference>
<accession>S5Z2X1</accession>
<dbReference type="SUPFAM" id="SSF161098">
    <property type="entry name" value="MetI-like"/>
    <property type="match status" value="1"/>
</dbReference>
<dbReference type="Gene3D" id="1.10.3720.10">
    <property type="entry name" value="MetI-like"/>
    <property type="match status" value="1"/>
</dbReference>
<name>S5Z2X1_GEOG3</name>
<dbReference type="RefSeq" id="WP_020961183.1">
    <property type="nucleotide sequence ID" value="NC_022080.4"/>
</dbReference>
<evidence type="ECO:0000256" key="6">
    <source>
        <dbReference type="ARBA" id="ARBA00023136"/>
    </source>
</evidence>
<evidence type="ECO:0000259" key="8">
    <source>
        <dbReference type="PROSITE" id="PS50928"/>
    </source>
</evidence>
<evidence type="ECO:0000256" key="2">
    <source>
        <dbReference type="ARBA" id="ARBA00022448"/>
    </source>
</evidence>
<dbReference type="STRING" id="1921421.M493_15890"/>
<dbReference type="EMBL" id="CP006254">
    <property type="protein sequence ID" value="AGT33394.1"/>
    <property type="molecule type" value="Genomic_DNA"/>
</dbReference>
<comment type="similarity">
    <text evidence="7">Belongs to the binding-protein-dependent transport system permease family.</text>
</comment>
<dbReference type="PROSITE" id="PS50928">
    <property type="entry name" value="ABC_TM1"/>
    <property type="match status" value="1"/>
</dbReference>
<dbReference type="NCBIfam" id="NF008470">
    <property type="entry name" value="PRK11365.1"/>
    <property type="match status" value="1"/>
</dbReference>
<dbReference type="KEGG" id="gjf:M493_15890"/>
<feature type="transmembrane region" description="Helical" evidence="7">
    <location>
        <begin position="216"/>
        <end position="232"/>
    </location>
</feature>
<dbReference type="CDD" id="cd06261">
    <property type="entry name" value="TM_PBP2"/>
    <property type="match status" value="1"/>
</dbReference>
<evidence type="ECO:0000313" key="9">
    <source>
        <dbReference type="EMBL" id="AGT33394.1"/>
    </source>
</evidence>
<dbReference type="OrthoDB" id="9804353at2"/>
<proteinExistence type="inferred from homology"/>
<evidence type="ECO:0000256" key="5">
    <source>
        <dbReference type="ARBA" id="ARBA00022989"/>
    </source>
</evidence>
<dbReference type="Pfam" id="PF00528">
    <property type="entry name" value="BPD_transp_1"/>
    <property type="match status" value="1"/>
</dbReference>
<evidence type="ECO:0000313" key="10">
    <source>
        <dbReference type="Proteomes" id="UP000015500"/>
    </source>
</evidence>
<feature type="transmembrane region" description="Helical" evidence="7">
    <location>
        <begin position="126"/>
        <end position="145"/>
    </location>
</feature>
<dbReference type="PANTHER" id="PTHR30151:SF38">
    <property type="entry name" value="ALIPHATIC SULFONATES TRANSPORT PERMEASE PROTEIN SSUC-RELATED"/>
    <property type="match status" value="1"/>
</dbReference>
<feature type="domain" description="ABC transmembrane type-1" evidence="8">
    <location>
        <begin position="60"/>
        <end position="240"/>
    </location>
</feature>
<evidence type="ECO:0000256" key="7">
    <source>
        <dbReference type="RuleBase" id="RU363032"/>
    </source>
</evidence>
<dbReference type="InterPro" id="IPR000515">
    <property type="entry name" value="MetI-like"/>
</dbReference>
<feature type="transmembrane region" description="Helical" evidence="7">
    <location>
        <begin position="166"/>
        <end position="196"/>
    </location>
</feature>
<dbReference type="GO" id="GO:0042918">
    <property type="term" value="P:alkanesulfonate transmembrane transport"/>
    <property type="evidence" value="ECO:0007669"/>
    <property type="project" value="UniProtKB-ARBA"/>
</dbReference>
<sequence length="260" mass="28976">MRRLLVNRKWLPWGLPVLCLIAWQVFAKAGLIPARILPAPSDVSVAAAALVQSGELFQHIWVSLWRALAGFLIGGTIGFVLGLVNGLFRTTEMLFDTSVQMLRNIPHLALIPLVILWFGIGESAKIFLVSLGVLFPIYINTYHGIKSVDRGLIEMGKMYGLNGPALFFHVIFPGALSSILVGVRFALGVMWMTLIVAETISSTSGIGYMAMTAREFMQMDVIVLSILLYALFGKLSDVIARFCERQWLRWHPNYQPDNRP</sequence>
<keyword evidence="5 7" id="KW-1133">Transmembrane helix</keyword>
<keyword evidence="4 7" id="KW-0812">Transmembrane</keyword>
<reference evidence="9 10" key="1">
    <citation type="journal article" date="2014" name="Genome Announc.">
        <title>Complete Genome Sequence of the Thermophilic Polychlorinated Biphenyl Degrader Geobacillus sp. Strain JF8 (NBRC 109937).</title>
        <authorList>
            <person name="Shintani M."/>
            <person name="Ohtsubo Y."/>
            <person name="Fukuda K."/>
            <person name="Hosoyama A."/>
            <person name="Ohji S."/>
            <person name="Yamazoe A."/>
            <person name="Fujita N."/>
            <person name="Nagata Y."/>
            <person name="Tsuda M."/>
            <person name="Hatta T."/>
            <person name="Kimbara K."/>
        </authorList>
    </citation>
    <scope>NUCLEOTIDE SEQUENCE [LARGE SCALE GENOMIC DNA]</scope>
    <source>
        <strain evidence="9 10">JF8</strain>
    </source>
</reference>
<keyword evidence="6 7" id="KW-0472">Membrane</keyword>
<feature type="transmembrane region" description="Helical" evidence="7">
    <location>
        <begin position="64"/>
        <end position="88"/>
    </location>
</feature>
<comment type="subcellular location">
    <subcellularLocation>
        <location evidence="1 7">Cell membrane</location>
        <topology evidence="1 7">Multi-pass membrane protein</topology>
    </subcellularLocation>
</comment>
<dbReference type="PANTHER" id="PTHR30151">
    <property type="entry name" value="ALKANE SULFONATE ABC TRANSPORTER-RELATED, MEMBRANE SUBUNIT"/>
    <property type="match status" value="1"/>
</dbReference>
<evidence type="ECO:0000256" key="1">
    <source>
        <dbReference type="ARBA" id="ARBA00004651"/>
    </source>
</evidence>
<protein>
    <recommendedName>
        <fullName evidence="8">ABC transmembrane type-1 domain-containing protein</fullName>
    </recommendedName>
</protein>
<dbReference type="HOGENOM" id="CLU_046113_1_2_9"/>
<keyword evidence="2 7" id="KW-0813">Transport</keyword>
<dbReference type="Proteomes" id="UP000015500">
    <property type="component" value="Chromosome"/>
</dbReference>
<dbReference type="InterPro" id="IPR035906">
    <property type="entry name" value="MetI-like_sf"/>
</dbReference>
<evidence type="ECO:0000256" key="3">
    <source>
        <dbReference type="ARBA" id="ARBA00022475"/>
    </source>
</evidence>
<dbReference type="GO" id="GO:0005886">
    <property type="term" value="C:plasma membrane"/>
    <property type="evidence" value="ECO:0007669"/>
    <property type="project" value="UniProtKB-SubCell"/>
</dbReference>